<accession>A0AAD1MCX8</accession>
<keyword evidence="2" id="KW-0812">Transmembrane</keyword>
<feature type="transmembrane region" description="Helical" evidence="2">
    <location>
        <begin position="124"/>
        <end position="150"/>
    </location>
</feature>
<dbReference type="AlphaFoldDB" id="A0AAD1MCX8"/>
<organism evidence="3 4">
    <name type="scientific">Mycolicibacterium aichiense</name>
    <dbReference type="NCBI Taxonomy" id="1799"/>
    <lineage>
        <taxon>Bacteria</taxon>
        <taxon>Bacillati</taxon>
        <taxon>Actinomycetota</taxon>
        <taxon>Actinomycetes</taxon>
        <taxon>Mycobacteriales</taxon>
        <taxon>Mycobacteriaceae</taxon>
        <taxon>Mycolicibacterium</taxon>
    </lineage>
</organism>
<reference evidence="3 4" key="1">
    <citation type="journal article" date="2019" name="Emerg. Microbes Infect.">
        <title>Comprehensive subspecies identification of 175 nontuberculous mycobacteria species based on 7547 genomic profiles.</title>
        <authorList>
            <person name="Matsumoto Y."/>
            <person name="Kinjo T."/>
            <person name="Motooka D."/>
            <person name="Nabeya D."/>
            <person name="Jung N."/>
            <person name="Uechi K."/>
            <person name="Horii T."/>
            <person name="Iida T."/>
            <person name="Fujita J."/>
            <person name="Nakamura S."/>
        </authorList>
    </citation>
    <scope>NUCLEOTIDE SEQUENCE [LARGE SCALE GENOMIC DNA]</scope>
    <source>
        <strain evidence="3 4">JCM 6376</strain>
    </source>
</reference>
<feature type="transmembrane region" description="Helical" evidence="2">
    <location>
        <begin position="99"/>
        <end position="118"/>
    </location>
</feature>
<gene>
    <name evidence="3" type="ORF">MAIC_47800</name>
</gene>
<evidence type="ECO:0008006" key="5">
    <source>
        <dbReference type="Google" id="ProtNLM"/>
    </source>
</evidence>
<keyword evidence="4" id="KW-1185">Reference proteome</keyword>
<evidence type="ECO:0000256" key="1">
    <source>
        <dbReference type="SAM" id="MobiDB-lite"/>
    </source>
</evidence>
<feature type="transmembrane region" description="Helical" evidence="2">
    <location>
        <begin position="71"/>
        <end position="92"/>
    </location>
</feature>
<dbReference type="KEGG" id="maic:MAIC_47800"/>
<feature type="region of interest" description="Disordered" evidence="1">
    <location>
        <begin position="161"/>
        <end position="247"/>
    </location>
</feature>
<keyword evidence="2" id="KW-0472">Membrane</keyword>
<keyword evidence="2" id="KW-1133">Transmembrane helix</keyword>
<dbReference type="Proteomes" id="UP000467327">
    <property type="component" value="Chromosome"/>
</dbReference>
<sequence length="247" mass="24109">MLVAGWGVTAPGETSRPHVGRVAELEATLAATVTSMAVDAVAVASTATGANSIGAHRSPTASVTVVVPEPIYNFAQGLVIAGAAALLAPAWYLGFPVTLTGSAAFLVVLLRPFVAAAGGTMTPILTGSAVLIGALIYALLPPALVVAGLVQAGSAISRSLTAPGAATKSDARATVASDVPTATGRSGRGTAGPRTRPAKTVPGRTAPTAAVAPAKERGGSPTSNASSKKSTGNGVAKRAVGGSGRNR</sequence>
<proteinExistence type="predicted"/>
<evidence type="ECO:0000313" key="4">
    <source>
        <dbReference type="Proteomes" id="UP000467327"/>
    </source>
</evidence>
<protein>
    <recommendedName>
        <fullName evidence="5">Transmembrane protein</fullName>
    </recommendedName>
</protein>
<evidence type="ECO:0000256" key="2">
    <source>
        <dbReference type="SAM" id="Phobius"/>
    </source>
</evidence>
<evidence type="ECO:0000313" key="3">
    <source>
        <dbReference type="EMBL" id="BBX09977.1"/>
    </source>
</evidence>
<dbReference type="EMBL" id="AP022561">
    <property type="protein sequence ID" value="BBX09977.1"/>
    <property type="molecule type" value="Genomic_DNA"/>
</dbReference>
<name>A0AAD1MCX8_9MYCO</name>
<feature type="compositionally biased region" description="Polar residues" evidence="1">
    <location>
        <begin position="220"/>
        <end position="233"/>
    </location>
</feature>